<reference evidence="2 3" key="1">
    <citation type="submission" date="2018-04" db="EMBL/GenBank/DDBJ databases">
        <title>Novel Campyloabacter and Helicobacter Species and Strains.</title>
        <authorList>
            <person name="Mannion A.J."/>
            <person name="Shen Z."/>
            <person name="Fox J.G."/>
        </authorList>
    </citation>
    <scope>NUCLEOTIDE SEQUENCE [LARGE SCALE GENOMIC DNA]</scope>
    <source>
        <strain evidence="2 3">MIT 99-5101</strain>
    </source>
</reference>
<feature type="compositionally biased region" description="Polar residues" evidence="1">
    <location>
        <begin position="155"/>
        <end position="167"/>
    </location>
</feature>
<dbReference type="Proteomes" id="UP000256650">
    <property type="component" value="Unassembled WGS sequence"/>
</dbReference>
<dbReference type="RefSeq" id="WP_115552186.1">
    <property type="nucleotide sequence ID" value="NZ_CAOUCM010000001.1"/>
</dbReference>
<dbReference type="GeneID" id="82536334"/>
<keyword evidence="3" id="KW-1185">Reference proteome</keyword>
<feature type="compositionally biased region" description="Polar residues" evidence="1">
    <location>
        <begin position="137"/>
        <end position="147"/>
    </location>
</feature>
<evidence type="ECO:0000313" key="2">
    <source>
        <dbReference type="EMBL" id="RDU61771.1"/>
    </source>
</evidence>
<comment type="caution">
    <text evidence="2">The sequence shown here is derived from an EMBL/GenBank/DDBJ whole genome shotgun (WGS) entry which is preliminary data.</text>
</comment>
<proteinExistence type="predicted"/>
<evidence type="ECO:0000256" key="1">
    <source>
        <dbReference type="SAM" id="MobiDB-lite"/>
    </source>
</evidence>
<gene>
    <name evidence="2" type="ORF">CQA43_08580</name>
</gene>
<feature type="compositionally biased region" description="Basic and acidic residues" evidence="1">
    <location>
        <begin position="88"/>
        <end position="98"/>
    </location>
</feature>
<accession>A0A3D8IB27</accession>
<feature type="compositionally biased region" description="Polar residues" evidence="1">
    <location>
        <begin position="118"/>
        <end position="127"/>
    </location>
</feature>
<evidence type="ECO:0000313" key="3">
    <source>
        <dbReference type="Proteomes" id="UP000256650"/>
    </source>
</evidence>
<dbReference type="EMBL" id="NXLS01000011">
    <property type="protein sequence ID" value="RDU61771.1"/>
    <property type="molecule type" value="Genomic_DNA"/>
</dbReference>
<organism evidence="2 3">
    <name type="scientific">Helicobacter ganmani</name>
    <dbReference type="NCBI Taxonomy" id="60246"/>
    <lineage>
        <taxon>Bacteria</taxon>
        <taxon>Pseudomonadati</taxon>
        <taxon>Campylobacterota</taxon>
        <taxon>Epsilonproteobacteria</taxon>
        <taxon>Campylobacterales</taxon>
        <taxon>Helicobacteraceae</taxon>
        <taxon>Helicobacter</taxon>
    </lineage>
</organism>
<sequence>MQGFVAKKQEDLANEKECNKSEKQKSEAICTIRIGIIKYHLSKFCKTNASALALIFKALMRGETIYSKAQFLQDCSNGSLLCQKSKDSDALENKENTHQETAQEESQSVRMYHKQESPLVQTLNVESPSLKKPIKTASHSESISPKTAQKDSKDSTQSQAQNSSQIFPLNIEG</sequence>
<protein>
    <submittedName>
        <fullName evidence="2">Uncharacterized protein</fullName>
    </submittedName>
</protein>
<feature type="region of interest" description="Disordered" evidence="1">
    <location>
        <begin position="88"/>
        <end position="173"/>
    </location>
</feature>
<dbReference type="OrthoDB" id="5329756at2"/>
<name>A0A3D8IB27_9HELI</name>
<dbReference type="AlphaFoldDB" id="A0A3D8IB27"/>